<evidence type="ECO:0000256" key="4">
    <source>
        <dbReference type="ARBA" id="ARBA00023002"/>
    </source>
</evidence>
<comment type="cofactor">
    <cofactor evidence="1">
        <name>FAD</name>
        <dbReference type="ChEBI" id="CHEBI:57692"/>
    </cofactor>
</comment>
<dbReference type="SUPFAM" id="SSF56425">
    <property type="entry name" value="Succinate dehydrogenase/fumarate reductase flavoprotein, catalytic domain"/>
    <property type="match status" value="1"/>
</dbReference>
<name>A0ABU6II22_9ACTN</name>
<feature type="domain" description="FAD-dependent oxidoreductase 2 FAD-binding" evidence="5">
    <location>
        <begin position="97"/>
        <end position="563"/>
    </location>
</feature>
<keyword evidence="3" id="KW-0274">FAD</keyword>
<keyword evidence="4" id="KW-0560">Oxidoreductase</keyword>
<dbReference type="Gene3D" id="3.50.50.60">
    <property type="entry name" value="FAD/NAD(P)-binding domain"/>
    <property type="match status" value="1"/>
</dbReference>
<comment type="caution">
    <text evidence="6">The sequence shown here is derived from an EMBL/GenBank/DDBJ whole genome shotgun (WGS) entry which is preliminary data.</text>
</comment>
<evidence type="ECO:0000256" key="1">
    <source>
        <dbReference type="ARBA" id="ARBA00001974"/>
    </source>
</evidence>
<dbReference type="InterPro" id="IPR027477">
    <property type="entry name" value="Succ_DH/fumarate_Rdtase_cat_sf"/>
</dbReference>
<evidence type="ECO:0000313" key="7">
    <source>
        <dbReference type="Proteomes" id="UP001349994"/>
    </source>
</evidence>
<evidence type="ECO:0000313" key="6">
    <source>
        <dbReference type="EMBL" id="MEC4176112.1"/>
    </source>
</evidence>
<evidence type="ECO:0000256" key="3">
    <source>
        <dbReference type="ARBA" id="ARBA00022827"/>
    </source>
</evidence>
<keyword evidence="2" id="KW-0285">Flavoprotein</keyword>
<evidence type="ECO:0000259" key="5">
    <source>
        <dbReference type="Pfam" id="PF00890"/>
    </source>
</evidence>
<dbReference type="PRINTS" id="PR00411">
    <property type="entry name" value="PNDRDTASEI"/>
</dbReference>
<dbReference type="InterPro" id="IPR050315">
    <property type="entry name" value="FAD-oxidoreductase_2"/>
</dbReference>
<dbReference type="RefSeq" id="WP_338210239.1">
    <property type="nucleotide sequence ID" value="NZ_JAYMFF010000011.1"/>
</dbReference>
<dbReference type="InterPro" id="IPR036188">
    <property type="entry name" value="FAD/NAD-bd_sf"/>
</dbReference>
<dbReference type="PANTHER" id="PTHR43400">
    <property type="entry name" value="FUMARATE REDUCTASE"/>
    <property type="match status" value="1"/>
</dbReference>
<evidence type="ECO:0000256" key="2">
    <source>
        <dbReference type="ARBA" id="ARBA00022630"/>
    </source>
</evidence>
<dbReference type="PANTHER" id="PTHR43400:SF7">
    <property type="entry name" value="FAD-DEPENDENT OXIDOREDUCTASE 2 FAD BINDING DOMAIN-CONTAINING PROTEIN"/>
    <property type="match status" value="1"/>
</dbReference>
<sequence length="596" mass="63970">MYFDPNEGVGAVARGAMSRRNFLAGAAVAATGAAMAGLAGCAPSAEDGKVGAAGDTADGTAAAGGAMDADSYFAKWSFEIPDEAIADDQIAETIEADIVVVGAGTGGLTVANAAAEEGAKVVLISASSKPISRGGSNHAVYSKYMEAMGIPRNDAMFFEKELQANGARVDTRKWYKYYNNSEAVMNWLIDIMEAAGYTTGIETPLPTFNNEEDSIYYVIGAHGWYDDEHPGMGMNQPLVVNELARRFEELSGTTIYYKNIARQLVRGDVPNGTEGRVTAVIAEREDGTYAKYVGSKAVVLATGDFSTNRQMMAKYAPQAVAYITPDQFDAPVDYDKELFYGGLYPGDGQKMGLWCGAAWQKAWPACPNGGGVKAGPMDGVIPFTGCAVNREGKRYCNEYGALGNMPFTTQMGCPGGVSYAIWDMNYAEQYGLPWINGSVPYGQDASMTPEEVVASWEPMVENGMFVKADTLEDLVAQLGLPETTLDEIAAYNADCEAGVDTQFHKNPKLMTPVAKAPFYGAASDTSFFLTILGGLRTDDEMRVCDEDDNPIEGLYNVGSMIGDMFYAQYTYMIPGFTYGANLTLSYLAGKFIVENE</sequence>
<dbReference type="Proteomes" id="UP001349994">
    <property type="component" value="Unassembled WGS sequence"/>
</dbReference>
<protein>
    <submittedName>
        <fullName evidence="6">FAD-binding protein</fullName>
    </submittedName>
</protein>
<dbReference type="Gene3D" id="3.90.700.10">
    <property type="entry name" value="Succinate dehydrogenase/fumarate reductase flavoprotein, catalytic domain"/>
    <property type="match status" value="1"/>
</dbReference>
<dbReference type="Pfam" id="PF00890">
    <property type="entry name" value="FAD_binding_2"/>
    <property type="match status" value="1"/>
</dbReference>
<dbReference type="SUPFAM" id="SSF51905">
    <property type="entry name" value="FAD/NAD(P)-binding domain"/>
    <property type="match status" value="1"/>
</dbReference>
<dbReference type="PROSITE" id="PS51318">
    <property type="entry name" value="TAT"/>
    <property type="match status" value="1"/>
</dbReference>
<reference evidence="6 7" key="1">
    <citation type="submission" date="2024-01" db="EMBL/GenBank/DDBJ databases">
        <title>novel species in genus Adlercreutzia.</title>
        <authorList>
            <person name="Liu X."/>
        </authorList>
    </citation>
    <scope>NUCLEOTIDE SEQUENCE [LARGE SCALE GENOMIC DNA]</scope>
    <source>
        <strain evidence="6 7">R7</strain>
    </source>
</reference>
<proteinExistence type="predicted"/>
<dbReference type="InterPro" id="IPR006311">
    <property type="entry name" value="TAT_signal"/>
</dbReference>
<accession>A0ABU6II22</accession>
<keyword evidence="7" id="KW-1185">Reference proteome</keyword>
<dbReference type="InterPro" id="IPR003953">
    <property type="entry name" value="FAD-dep_OxRdtase_2_FAD-bd"/>
</dbReference>
<gene>
    <name evidence="6" type="ORF">VIN30_06600</name>
</gene>
<organism evidence="6 7">
    <name type="scientific">Adlercreutzia wanghongyangiae</name>
    <dbReference type="NCBI Taxonomy" id="3111451"/>
    <lineage>
        <taxon>Bacteria</taxon>
        <taxon>Bacillati</taxon>
        <taxon>Actinomycetota</taxon>
        <taxon>Coriobacteriia</taxon>
        <taxon>Eggerthellales</taxon>
        <taxon>Eggerthellaceae</taxon>
        <taxon>Adlercreutzia</taxon>
    </lineage>
</organism>
<dbReference type="EMBL" id="JAYMFF010000011">
    <property type="protein sequence ID" value="MEC4176112.1"/>
    <property type="molecule type" value="Genomic_DNA"/>
</dbReference>